<keyword evidence="2 6" id="KW-0418">Kinase</keyword>
<sequence>MVGGGYLFYVFAAAGSLTAFGDLVDPWWLPLSIVLVVASGLALIAVAVAARPDLLGRVAIGCAVAYLLIIGSWFVAWNDRTVELDSGSQTIVIWISMLPELASISLMIGRRPVLAVVNLIVAVALSEATSALAWTGQVDYRFWTQAFWSIAFGGVYLMLTAAAVVFAQRLDTARAATITTARDRANEDLHDVDRRRLDALVHDRIIAFLLALRPGVPEPSLRAAASGVIDELDHWWDPTAGQSDLLDGREFIQRIRTTAASLGDAVTVRGDLDPNSAAQFDAEVTQALLDATGEAIRNFYRHAGSDASCVVIAAVSDAAITVTIADDGAGFDPSATRAGRLGLSFGITGRMASIRGGSSSIVSAPGHGTRVRLQWERQ</sequence>
<dbReference type="EMBL" id="BAOP01000002">
    <property type="protein sequence ID" value="GAC78162.1"/>
    <property type="molecule type" value="Genomic_DNA"/>
</dbReference>
<keyword evidence="3" id="KW-0902">Two-component regulatory system</keyword>
<reference evidence="6 7" key="1">
    <citation type="submission" date="2013-02" db="EMBL/GenBank/DDBJ databases">
        <title>Whole genome shotgun sequence of Gordonia malaquae NBRC 108250.</title>
        <authorList>
            <person name="Yoshida I."/>
            <person name="Hosoyama A."/>
            <person name="Tsuchikane K."/>
            <person name="Ando Y."/>
            <person name="Baba S."/>
            <person name="Ohji S."/>
            <person name="Hamada M."/>
            <person name="Tamura T."/>
            <person name="Yamazoe A."/>
            <person name="Yamazaki S."/>
            <person name="Fujita N."/>
        </authorList>
    </citation>
    <scope>NUCLEOTIDE SEQUENCE [LARGE SCALE GENOMIC DNA]</scope>
    <source>
        <strain evidence="6 7">NBRC 108250</strain>
    </source>
</reference>
<proteinExistence type="predicted"/>
<keyword evidence="4" id="KW-0472">Membrane</keyword>
<dbReference type="GO" id="GO:0000160">
    <property type="term" value="P:phosphorelay signal transduction system"/>
    <property type="evidence" value="ECO:0007669"/>
    <property type="project" value="UniProtKB-KW"/>
</dbReference>
<evidence type="ECO:0000256" key="1">
    <source>
        <dbReference type="ARBA" id="ARBA00022679"/>
    </source>
</evidence>
<keyword evidence="1" id="KW-0808">Transferase</keyword>
<comment type="caution">
    <text evidence="6">The sequence shown here is derived from an EMBL/GenBank/DDBJ whole genome shotgun (WGS) entry which is preliminary data.</text>
</comment>
<dbReference type="Proteomes" id="UP000035009">
    <property type="component" value="Unassembled WGS sequence"/>
</dbReference>
<evidence type="ECO:0000256" key="2">
    <source>
        <dbReference type="ARBA" id="ARBA00022777"/>
    </source>
</evidence>
<dbReference type="GO" id="GO:0016301">
    <property type="term" value="F:kinase activity"/>
    <property type="evidence" value="ECO:0007669"/>
    <property type="project" value="UniProtKB-KW"/>
</dbReference>
<protein>
    <submittedName>
        <fullName evidence="6">Putative two-component histidine kinase</fullName>
    </submittedName>
</protein>
<dbReference type="eggNOG" id="COG4585">
    <property type="taxonomic scope" value="Bacteria"/>
</dbReference>
<dbReference type="PANTHER" id="PTHR24421">
    <property type="entry name" value="NITRATE/NITRITE SENSOR PROTEIN NARX-RELATED"/>
    <property type="match status" value="1"/>
</dbReference>
<name>M3USE2_GORML</name>
<evidence type="ECO:0000259" key="5">
    <source>
        <dbReference type="Pfam" id="PF02518"/>
    </source>
</evidence>
<dbReference type="PANTHER" id="PTHR24421:SF61">
    <property type="entry name" value="OXYGEN SENSOR HISTIDINE KINASE NREB"/>
    <property type="match status" value="1"/>
</dbReference>
<feature type="transmembrane region" description="Helical" evidence="4">
    <location>
        <begin position="54"/>
        <end position="76"/>
    </location>
</feature>
<dbReference type="InterPro" id="IPR036890">
    <property type="entry name" value="HATPase_C_sf"/>
</dbReference>
<evidence type="ECO:0000256" key="3">
    <source>
        <dbReference type="ARBA" id="ARBA00023012"/>
    </source>
</evidence>
<feature type="transmembrane region" description="Helical" evidence="4">
    <location>
        <begin position="115"/>
        <end position="134"/>
    </location>
</feature>
<evidence type="ECO:0000313" key="7">
    <source>
        <dbReference type="Proteomes" id="UP000035009"/>
    </source>
</evidence>
<dbReference type="Pfam" id="PF02518">
    <property type="entry name" value="HATPase_c"/>
    <property type="match status" value="1"/>
</dbReference>
<feature type="transmembrane region" description="Helical" evidence="4">
    <location>
        <begin position="146"/>
        <end position="167"/>
    </location>
</feature>
<evidence type="ECO:0000313" key="6">
    <source>
        <dbReference type="EMBL" id="GAC78162.1"/>
    </source>
</evidence>
<keyword evidence="4" id="KW-1133">Transmembrane helix</keyword>
<dbReference type="STRING" id="410332.SAMN04488550_3555"/>
<feature type="domain" description="Histidine kinase/HSP90-like ATPase" evidence="5">
    <location>
        <begin position="287"/>
        <end position="375"/>
    </location>
</feature>
<dbReference type="Gene3D" id="3.30.565.10">
    <property type="entry name" value="Histidine kinase-like ATPase, C-terminal domain"/>
    <property type="match status" value="1"/>
</dbReference>
<dbReference type="InterPro" id="IPR050482">
    <property type="entry name" value="Sensor_HK_TwoCompSys"/>
</dbReference>
<dbReference type="InterPro" id="IPR003594">
    <property type="entry name" value="HATPase_dom"/>
</dbReference>
<organism evidence="6 7">
    <name type="scientific">Gordonia malaquae NBRC 108250</name>
    <dbReference type="NCBI Taxonomy" id="1223542"/>
    <lineage>
        <taxon>Bacteria</taxon>
        <taxon>Bacillati</taxon>
        <taxon>Actinomycetota</taxon>
        <taxon>Actinomycetes</taxon>
        <taxon>Mycobacteriales</taxon>
        <taxon>Gordoniaceae</taxon>
        <taxon>Gordonia</taxon>
    </lineage>
</organism>
<feature type="transmembrane region" description="Helical" evidence="4">
    <location>
        <begin position="27"/>
        <end position="47"/>
    </location>
</feature>
<feature type="transmembrane region" description="Helical" evidence="4">
    <location>
        <begin position="88"/>
        <end position="108"/>
    </location>
</feature>
<dbReference type="SUPFAM" id="SSF55874">
    <property type="entry name" value="ATPase domain of HSP90 chaperone/DNA topoisomerase II/histidine kinase"/>
    <property type="match status" value="1"/>
</dbReference>
<evidence type="ECO:0000256" key="4">
    <source>
        <dbReference type="SAM" id="Phobius"/>
    </source>
</evidence>
<gene>
    <name evidence="6" type="ORF">GM1_002_01400</name>
</gene>
<accession>M3USE2</accession>
<keyword evidence="7" id="KW-1185">Reference proteome</keyword>
<keyword evidence="4" id="KW-0812">Transmembrane</keyword>
<dbReference type="AlphaFoldDB" id="M3USE2"/>